<dbReference type="PROSITE" id="PS00636">
    <property type="entry name" value="DNAJ_1"/>
    <property type="match status" value="1"/>
</dbReference>
<accession>A0ABP0IIY7</accession>
<dbReference type="Pfam" id="PF00226">
    <property type="entry name" value="DnaJ"/>
    <property type="match status" value="1"/>
</dbReference>
<sequence>MESKFEGKFAEAREGGSDALERKLGEEDDGLVGVNGKVEGEDGWVLPGTGEDHSVLARAAQWFGREKKKGKLKLLDEFARDNCSLFEQEVGKMKKKNQAADDGTGFCLEYDDCHKRYLALFEEQLECFIEEEGFTMEQFHKDCDDVRQGKSVTLFDSEDHSWFLDALLSSLDYQHFHKAMVSAAAKQHYAGLERSRLWPPSGSQRMGDVDYYELLSVERSANDSEIKKAYRKAALRFHPDKNRDSPEEAEHMFKLVAEAYEVLSDPQKRQVYDRYGKRGLEGGLGGSEGFGGATTHVNMDHARELFAQFFGSDFGAFSDPFFGFDDNDAFGRSSLFGDSRPSQPQRRASGRRGSFRGGDLFGDNFRGGGGGGSGGGFGFGGGFGGSGFGGSGFGGFSSMFDDLDELSGPGFGAGGSQSFSSMYTSSVGGGVMHQVKTTTRIENGERVTVTETTVHHPDGQVERRVETLSSGQRLTDEQ</sequence>
<feature type="domain" description="J" evidence="7">
    <location>
        <begin position="210"/>
        <end position="276"/>
    </location>
</feature>
<feature type="region of interest" description="Disordered" evidence="6">
    <location>
        <begin position="456"/>
        <end position="478"/>
    </location>
</feature>
<dbReference type="EMBL" id="CAXAMM010003844">
    <property type="protein sequence ID" value="CAK9001437.1"/>
    <property type="molecule type" value="Genomic_DNA"/>
</dbReference>
<dbReference type="InterPro" id="IPR018253">
    <property type="entry name" value="DnaJ_domain_CS"/>
</dbReference>
<proteinExistence type="predicted"/>
<dbReference type="InterPro" id="IPR036869">
    <property type="entry name" value="J_dom_sf"/>
</dbReference>
<feature type="compositionally biased region" description="Basic and acidic residues" evidence="6">
    <location>
        <begin position="1"/>
        <end position="25"/>
    </location>
</feature>
<dbReference type="SUPFAM" id="SSF46565">
    <property type="entry name" value="Chaperone J-domain"/>
    <property type="match status" value="1"/>
</dbReference>
<dbReference type="SMART" id="SM00271">
    <property type="entry name" value="DnaJ"/>
    <property type="match status" value="1"/>
</dbReference>
<dbReference type="Gene3D" id="1.10.287.110">
    <property type="entry name" value="DnaJ domain"/>
    <property type="match status" value="1"/>
</dbReference>
<dbReference type="PANTHER" id="PTHR43948:SF10">
    <property type="entry name" value="MRJ, ISOFORM E"/>
    <property type="match status" value="1"/>
</dbReference>
<feature type="compositionally biased region" description="Basic and acidic residues" evidence="6">
    <location>
        <begin position="456"/>
        <end position="466"/>
    </location>
</feature>
<reference evidence="8 9" key="1">
    <citation type="submission" date="2024-02" db="EMBL/GenBank/DDBJ databases">
        <authorList>
            <person name="Chen Y."/>
            <person name="Shah S."/>
            <person name="Dougan E. K."/>
            <person name="Thang M."/>
            <person name="Chan C."/>
        </authorList>
    </citation>
    <scope>NUCLEOTIDE SEQUENCE [LARGE SCALE GENOMIC DNA]</scope>
</reference>
<keyword evidence="5" id="KW-0966">Cell projection</keyword>
<evidence type="ECO:0000256" key="2">
    <source>
        <dbReference type="ARBA" id="ARBA00004496"/>
    </source>
</evidence>
<dbReference type="PRINTS" id="PR00625">
    <property type="entry name" value="JDOMAIN"/>
</dbReference>
<dbReference type="Gene3D" id="1.20.1520.10">
    <property type="entry name" value="ADP-ribosylation factor-like 2-binding protein, domain"/>
    <property type="match status" value="1"/>
</dbReference>
<dbReference type="InterPro" id="IPR001623">
    <property type="entry name" value="DnaJ_domain"/>
</dbReference>
<evidence type="ECO:0000256" key="5">
    <source>
        <dbReference type="ARBA" id="ARBA00023273"/>
    </source>
</evidence>
<dbReference type="InterPro" id="IPR023379">
    <property type="entry name" value="BART_dom"/>
</dbReference>
<comment type="caution">
    <text evidence="8">The sequence shown here is derived from an EMBL/GenBank/DDBJ whole genome shotgun (WGS) entry which is preliminary data.</text>
</comment>
<keyword evidence="4" id="KW-0969">Cilium</keyword>
<name>A0ABP0IIY7_9DINO</name>
<evidence type="ECO:0000256" key="3">
    <source>
        <dbReference type="ARBA" id="ARBA00022490"/>
    </source>
</evidence>
<evidence type="ECO:0000259" key="7">
    <source>
        <dbReference type="PROSITE" id="PS50076"/>
    </source>
</evidence>
<gene>
    <name evidence="8" type="ORF">SCF082_LOCUS6924</name>
</gene>
<protein>
    <submittedName>
        <fullName evidence="8">DnaJ homolog subfamily B member 3</fullName>
    </submittedName>
</protein>
<feature type="region of interest" description="Disordered" evidence="6">
    <location>
        <begin position="1"/>
        <end position="34"/>
    </location>
</feature>
<keyword evidence="9" id="KW-1185">Reference proteome</keyword>
<feature type="region of interest" description="Disordered" evidence="6">
    <location>
        <begin position="333"/>
        <end position="367"/>
    </location>
</feature>
<evidence type="ECO:0000256" key="4">
    <source>
        <dbReference type="ARBA" id="ARBA00023069"/>
    </source>
</evidence>
<dbReference type="Proteomes" id="UP001642464">
    <property type="component" value="Unassembled WGS sequence"/>
</dbReference>
<dbReference type="PANTHER" id="PTHR43948">
    <property type="entry name" value="DNAJ HOMOLOG SUBFAMILY B"/>
    <property type="match status" value="1"/>
</dbReference>
<feature type="compositionally biased region" description="Gly residues" evidence="6">
    <location>
        <begin position="355"/>
        <end position="367"/>
    </location>
</feature>
<dbReference type="CDD" id="cd06257">
    <property type="entry name" value="DnaJ"/>
    <property type="match status" value="1"/>
</dbReference>
<comment type="subcellular location">
    <subcellularLocation>
        <location evidence="1">Cell projection</location>
        <location evidence="1">Cilium</location>
    </subcellularLocation>
    <subcellularLocation>
        <location evidence="2">Cytoplasm</location>
    </subcellularLocation>
</comment>
<evidence type="ECO:0000256" key="6">
    <source>
        <dbReference type="SAM" id="MobiDB-lite"/>
    </source>
</evidence>
<organism evidence="8 9">
    <name type="scientific">Durusdinium trenchii</name>
    <dbReference type="NCBI Taxonomy" id="1381693"/>
    <lineage>
        <taxon>Eukaryota</taxon>
        <taxon>Sar</taxon>
        <taxon>Alveolata</taxon>
        <taxon>Dinophyceae</taxon>
        <taxon>Suessiales</taxon>
        <taxon>Symbiodiniaceae</taxon>
        <taxon>Durusdinium</taxon>
    </lineage>
</organism>
<dbReference type="InterPro" id="IPR042541">
    <property type="entry name" value="BART_sf"/>
</dbReference>
<feature type="compositionally biased region" description="Polar residues" evidence="6">
    <location>
        <begin position="467"/>
        <end position="478"/>
    </location>
</feature>
<dbReference type="PROSITE" id="PS50076">
    <property type="entry name" value="DNAJ_2"/>
    <property type="match status" value="1"/>
</dbReference>
<keyword evidence="3" id="KW-0963">Cytoplasm</keyword>
<evidence type="ECO:0000256" key="1">
    <source>
        <dbReference type="ARBA" id="ARBA00004138"/>
    </source>
</evidence>
<evidence type="ECO:0000313" key="8">
    <source>
        <dbReference type="EMBL" id="CAK9001437.1"/>
    </source>
</evidence>
<evidence type="ECO:0000313" key="9">
    <source>
        <dbReference type="Proteomes" id="UP001642464"/>
    </source>
</evidence>
<dbReference type="Pfam" id="PF11527">
    <property type="entry name" value="ARL2_Bind_BART"/>
    <property type="match status" value="1"/>
</dbReference>